<proteinExistence type="predicted"/>
<protein>
    <submittedName>
        <fullName evidence="1">Uncharacterized protein</fullName>
    </submittedName>
</protein>
<reference evidence="1 2" key="1">
    <citation type="submission" date="2015-01" db="EMBL/GenBank/DDBJ databases">
        <title>Evolution of Trichinella species and genotypes.</title>
        <authorList>
            <person name="Korhonen P.K."/>
            <person name="Edoardo P."/>
            <person name="Giuseppe L.R."/>
            <person name="Gasser R.B."/>
        </authorList>
    </citation>
    <scope>NUCLEOTIDE SEQUENCE [LARGE SCALE GENOMIC DNA]</scope>
    <source>
        <strain evidence="1">ISS13</strain>
    </source>
</reference>
<gene>
    <name evidence="1" type="ORF">T4A_1863</name>
</gene>
<evidence type="ECO:0000313" key="1">
    <source>
        <dbReference type="EMBL" id="KRY75179.1"/>
    </source>
</evidence>
<organism evidence="1 2">
    <name type="scientific">Trichinella pseudospiralis</name>
    <name type="common">Parasitic roundworm</name>
    <dbReference type="NCBI Taxonomy" id="6337"/>
    <lineage>
        <taxon>Eukaryota</taxon>
        <taxon>Metazoa</taxon>
        <taxon>Ecdysozoa</taxon>
        <taxon>Nematoda</taxon>
        <taxon>Enoplea</taxon>
        <taxon>Dorylaimia</taxon>
        <taxon>Trichinellida</taxon>
        <taxon>Trichinellidae</taxon>
        <taxon>Trichinella</taxon>
    </lineage>
</organism>
<name>A0A0V1EN32_TRIPS</name>
<accession>A0A0V1EN32</accession>
<dbReference type="AlphaFoldDB" id="A0A0V1EN32"/>
<evidence type="ECO:0000313" key="2">
    <source>
        <dbReference type="Proteomes" id="UP000054632"/>
    </source>
</evidence>
<dbReference type="Proteomes" id="UP000054632">
    <property type="component" value="Unassembled WGS sequence"/>
</dbReference>
<dbReference type="EMBL" id="JYDR01000020">
    <property type="protein sequence ID" value="KRY75179.1"/>
    <property type="molecule type" value="Genomic_DNA"/>
</dbReference>
<comment type="caution">
    <text evidence="1">The sequence shown here is derived from an EMBL/GenBank/DDBJ whole genome shotgun (WGS) entry which is preliminary data.</text>
</comment>
<sequence length="59" mass="6393">MLEIVRQSCYHSKSSSALLSSGISNSFSTYNRAQIAKKATKQDCETTYSISGALSVEDV</sequence>